<accession>D0LFM8</accession>
<dbReference type="eggNOG" id="COG3268">
    <property type="taxonomic scope" value="Bacteria"/>
</dbReference>
<keyword evidence="3" id="KW-1185">Reference proteome</keyword>
<dbReference type="InterPro" id="IPR036291">
    <property type="entry name" value="NAD(P)-bd_dom_sf"/>
</dbReference>
<dbReference type="KEGG" id="hoh:Hoch_0020"/>
<evidence type="ECO:0000259" key="1">
    <source>
        <dbReference type="Pfam" id="PF03435"/>
    </source>
</evidence>
<dbReference type="GO" id="GO:0009247">
    <property type="term" value="P:glycolipid biosynthetic process"/>
    <property type="evidence" value="ECO:0007669"/>
    <property type="project" value="TreeGrafter"/>
</dbReference>
<dbReference type="Pfam" id="PF03435">
    <property type="entry name" value="Sacchrp_dh_NADP"/>
    <property type="match status" value="1"/>
</dbReference>
<dbReference type="GO" id="GO:0005886">
    <property type="term" value="C:plasma membrane"/>
    <property type="evidence" value="ECO:0007669"/>
    <property type="project" value="TreeGrafter"/>
</dbReference>
<dbReference type="OrthoDB" id="4420885at2"/>
<name>D0LFM8_HALO1</name>
<dbReference type="HOGENOM" id="CLU_031002_0_2_7"/>
<dbReference type="PANTHER" id="PTHR12286">
    <property type="entry name" value="SACCHAROPINE DEHYDROGENASE-LIKE OXIDOREDUCTASE"/>
    <property type="match status" value="1"/>
</dbReference>
<dbReference type="EMBL" id="CP001804">
    <property type="protein sequence ID" value="ACY12662.1"/>
    <property type="molecule type" value="Genomic_DNA"/>
</dbReference>
<dbReference type="STRING" id="502025.Hoch_0020"/>
<dbReference type="Gene3D" id="3.40.50.720">
    <property type="entry name" value="NAD(P)-binding Rossmann-like Domain"/>
    <property type="match status" value="1"/>
</dbReference>
<dbReference type="InterPro" id="IPR005097">
    <property type="entry name" value="Sacchrp_dh_NADP-bd"/>
</dbReference>
<dbReference type="AlphaFoldDB" id="D0LFM8"/>
<feature type="domain" description="Saccharopine dehydrogenase NADP binding" evidence="1">
    <location>
        <begin position="9"/>
        <end position="140"/>
    </location>
</feature>
<organism evidence="2 3">
    <name type="scientific">Haliangium ochraceum (strain DSM 14365 / JCM 11303 / SMP-2)</name>
    <dbReference type="NCBI Taxonomy" id="502025"/>
    <lineage>
        <taxon>Bacteria</taxon>
        <taxon>Pseudomonadati</taxon>
        <taxon>Myxococcota</taxon>
        <taxon>Polyangia</taxon>
        <taxon>Haliangiales</taxon>
        <taxon>Kofleriaceae</taxon>
        <taxon>Haliangium</taxon>
    </lineage>
</organism>
<evidence type="ECO:0000313" key="2">
    <source>
        <dbReference type="EMBL" id="ACY12662.1"/>
    </source>
</evidence>
<protein>
    <submittedName>
        <fullName evidence="2">Saccharopine dehydrogenase (NAD(+), L-glutamate-forming)</fullName>
        <ecNumber evidence="2">1.5.1.9</ecNumber>
    </submittedName>
</protein>
<dbReference type="RefSeq" id="WP_012825289.1">
    <property type="nucleotide sequence ID" value="NC_013440.1"/>
</dbReference>
<gene>
    <name evidence="2" type="ordered locus">Hoch_0020</name>
</gene>
<dbReference type="InterPro" id="IPR051276">
    <property type="entry name" value="Saccharopine_DH-like_oxidrdct"/>
</dbReference>
<dbReference type="GO" id="GO:0047131">
    <property type="term" value="F:saccharopine dehydrogenase (NAD+, L-glutamate-forming) activity"/>
    <property type="evidence" value="ECO:0007669"/>
    <property type="project" value="UniProtKB-EC"/>
</dbReference>
<sequence>MADKRDFDVVVFGATGFTGRLVAEYLTRKAMPELRWAIAGRSRDKLERVRAELAKIDPGAADIGVLEADARDWASLAVMANKTRVVLTTVGPYIDDGIQLVRACVASGTDYVDITGEPLFVNEVVSKYDAPAREQGVRIVNCCGFDSIPHDLGVMYTIDQLEAKGPVEIEGFVRVRGNFSSGTIRSAIKSMAQMNKLKGDASVRPQPSTEGRRVRKLRARLHHDPRMQSWTMPMMTIDSWIVRRSAAMLDSYGSDFAYAPYICQTKLSSVGKLTLGVGAVMLLSQFRPTREMLLARFPSGKGPSEEDIAHGRFELTFFARSGDSELITRVSGGDPGYGETSKMVAESALCLAFDRDRLPERTGVLTTATAMGQPLLERLQAAGIDFEVVG</sequence>
<dbReference type="Proteomes" id="UP000001880">
    <property type="component" value="Chromosome"/>
</dbReference>
<dbReference type="EC" id="1.5.1.9" evidence="2"/>
<keyword evidence="2" id="KW-0560">Oxidoreductase</keyword>
<proteinExistence type="predicted"/>
<evidence type="ECO:0000313" key="3">
    <source>
        <dbReference type="Proteomes" id="UP000001880"/>
    </source>
</evidence>
<reference evidence="2 3" key="1">
    <citation type="journal article" date="2010" name="Stand. Genomic Sci.">
        <title>Complete genome sequence of Haliangium ochraceum type strain (SMP-2).</title>
        <authorList>
            <consortium name="US DOE Joint Genome Institute (JGI-PGF)"/>
            <person name="Ivanova N."/>
            <person name="Daum C."/>
            <person name="Lang E."/>
            <person name="Abt B."/>
            <person name="Kopitz M."/>
            <person name="Saunders E."/>
            <person name="Lapidus A."/>
            <person name="Lucas S."/>
            <person name="Glavina Del Rio T."/>
            <person name="Nolan M."/>
            <person name="Tice H."/>
            <person name="Copeland A."/>
            <person name="Cheng J.F."/>
            <person name="Chen F."/>
            <person name="Bruce D."/>
            <person name="Goodwin L."/>
            <person name="Pitluck S."/>
            <person name="Mavromatis K."/>
            <person name="Pati A."/>
            <person name="Mikhailova N."/>
            <person name="Chen A."/>
            <person name="Palaniappan K."/>
            <person name="Land M."/>
            <person name="Hauser L."/>
            <person name="Chang Y.J."/>
            <person name="Jeffries C.D."/>
            <person name="Detter J.C."/>
            <person name="Brettin T."/>
            <person name="Rohde M."/>
            <person name="Goker M."/>
            <person name="Bristow J."/>
            <person name="Markowitz V."/>
            <person name="Eisen J.A."/>
            <person name="Hugenholtz P."/>
            <person name="Kyrpides N.C."/>
            <person name="Klenk H.P."/>
        </authorList>
    </citation>
    <scope>NUCLEOTIDE SEQUENCE [LARGE SCALE GENOMIC DNA]</scope>
    <source>
        <strain evidence="3">DSM 14365 / CIP 107738 / JCM 11303 / AJ 13395 / SMP-2</strain>
    </source>
</reference>
<dbReference type="SUPFAM" id="SSF51735">
    <property type="entry name" value="NAD(P)-binding Rossmann-fold domains"/>
    <property type="match status" value="1"/>
</dbReference>
<dbReference type="PANTHER" id="PTHR12286:SF5">
    <property type="entry name" value="SACCHAROPINE DEHYDROGENASE-LIKE OXIDOREDUCTASE"/>
    <property type="match status" value="1"/>
</dbReference>